<dbReference type="GO" id="GO:0005737">
    <property type="term" value="C:cytoplasm"/>
    <property type="evidence" value="ECO:0007669"/>
    <property type="project" value="TreeGrafter"/>
</dbReference>
<comment type="caution">
    <text evidence="7">The sequence shown here is derived from an EMBL/GenBank/DDBJ whole genome shotgun (WGS) entry which is preliminary data.</text>
</comment>
<dbReference type="EMBL" id="JAHESC010000025">
    <property type="protein sequence ID" value="MBT1688351.1"/>
    <property type="molecule type" value="Genomic_DNA"/>
</dbReference>
<organism evidence="7 8">
    <name type="scientific">Dawidia soli</name>
    <dbReference type="NCBI Taxonomy" id="2782352"/>
    <lineage>
        <taxon>Bacteria</taxon>
        <taxon>Pseudomonadati</taxon>
        <taxon>Bacteroidota</taxon>
        <taxon>Cytophagia</taxon>
        <taxon>Cytophagales</taxon>
        <taxon>Chryseotaleaceae</taxon>
        <taxon>Dawidia</taxon>
    </lineage>
</organism>
<evidence type="ECO:0000313" key="7">
    <source>
        <dbReference type="EMBL" id="MBT1688351.1"/>
    </source>
</evidence>
<reference evidence="7 8" key="1">
    <citation type="submission" date="2021-05" db="EMBL/GenBank/DDBJ databases">
        <title>A Polyphasic approach of four new species of the genus Ohtaekwangia: Ohtaekwangia histidinii sp. nov., Ohtaekwangia cretensis sp. nov., Ohtaekwangia indiensis sp. nov., Ohtaekwangia reichenbachii sp. nov. from diverse environment.</title>
        <authorList>
            <person name="Octaviana S."/>
        </authorList>
    </citation>
    <scope>NUCLEOTIDE SEQUENCE [LARGE SCALE GENOMIC DNA]</scope>
    <source>
        <strain evidence="7 8">PWU37</strain>
    </source>
</reference>
<evidence type="ECO:0000256" key="6">
    <source>
        <dbReference type="PIRSR" id="PIRSR602678-1"/>
    </source>
</evidence>
<dbReference type="Gene3D" id="3.40.1390.30">
    <property type="entry name" value="NIF3 (NGG1p interacting factor 3)-like"/>
    <property type="match status" value="1"/>
</dbReference>
<evidence type="ECO:0000313" key="8">
    <source>
        <dbReference type="Proteomes" id="UP001319180"/>
    </source>
</evidence>
<evidence type="ECO:0000256" key="3">
    <source>
        <dbReference type="ARBA" id="ARBA00022112"/>
    </source>
</evidence>
<dbReference type="NCBIfam" id="TIGR00486">
    <property type="entry name" value="YbgI_SA1388"/>
    <property type="match status" value="1"/>
</dbReference>
<dbReference type="Pfam" id="PF01784">
    <property type="entry name" value="DUF34_NIF3"/>
    <property type="match status" value="1"/>
</dbReference>
<dbReference type="InterPro" id="IPR002678">
    <property type="entry name" value="DUF34/NIF3"/>
</dbReference>
<dbReference type="PIRSF" id="PIRSF037489">
    <property type="entry name" value="UCP037489_NIF3_YqfO"/>
    <property type="match status" value="1"/>
</dbReference>
<evidence type="ECO:0000256" key="5">
    <source>
        <dbReference type="PIRNR" id="PIRNR037489"/>
    </source>
</evidence>
<comment type="subunit">
    <text evidence="2">Homohexamer.</text>
</comment>
<dbReference type="PANTHER" id="PTHR13799">
    <property type="entry name" value="NGG1 INTERACTING FACTOR 3"/>
    <property type="match status" value="1"/>
</dbReference>
<dbReference type="InterPro" id="IPR017221">
    <property type="entry name" value="DUF34/NIF3_bac"/>
</dbReference>
<feature type="binding site" evidence="6">
    <location>
        <position position="66"/>
    </location>
    <ligand>
        <name>a divalent metal cation</name>
        <dbReference type="ChEBI" id="CHEBI:60240"/>
        <label>1</label>
    </ligand>
</feature>
<comment type="similarity">
    <text evidence="1 5">Belongs to the GTP cyclohydrolase I type 2/NIF3 family.</text>
</comment>
<evidence type="ECO:0000256" key="2">
    <source>
        <dbReference type="ARBA" id="ARBA00011643"/>
    </source>
</evidence>
<feature type="binding site" evidence="6">
    <location>
        <position position="329"/>
    </location>
    <ligand>
        <name>a divalent metal cation</name>
        <dbReference type="ChEBI" id="CHEBI:60240"/>
        <label>1</label>
    </ligand>
</feature>
<dbReference type="InterPro" id="IPR015867">
    <property type="entry name" value="N-reg_PII/ATP_PRibTrfase_C"/>
</dbReference>
<dbReference type="InterPro" id="IPR036069">
    <property type="entry name" value="DUF34/NIF3_sf"/>
</dbReference>
<proteinExistence type="inferred from homology"/>
<dbReference type="PANTHER" id="PTHR13799:SF14">
    <property type="entry name" value="GTP CYCLOHYDROLASE 1 TYPE 2 HOMOLOG"/>
    <property type="match status" value="1"/>
</dbReference>
<evidence type="ECO:0000256" key="1">
    <source>
        <dbReference type="ARBA" id="ARBA00006964"/>
    </source>
</evidence>
<dbReference type="SUPFAM" id="SSF102705">
    <property type="entry name" value="NIF3 (NGG1p interacting factor 3)-like"/>
    <property type="match status" value="1"/>
</dbReference>
<gene>
    <name evidence="7" type="ORF">KK078_17400</name>
</gene>
<feature type="binding site" evidence="6">
    <location>
        <position position="333"/>
    </location>
    <ligand>
        <name>a divalent metal cation</name>
        <dbReference type="ChEBI" id="CHEBI:60240"/>
        <label>1</label>
    </ligand>
</feature>
<sequence length="366" mass="40228">MAVKIKDVTNYLESIAPRPYQESYDNSGLLVGDPQAEVTGILITLDCTEAVVHEAIESGCNLVVAHHPIVFKGLKKFTGANYVERTVMLAIRHDIALYAIHTNLDNVHTGVNRKIAGKIGLTNLRILAPRPDTLQKLVTFIPEADTEKVLIALHEAGAGQIGEYKNCSFRVAGTGTFQPTEAATPHIGQAGRQEYVPETRAEVIFPAHRRGDLLTALRKSHPYEEVAYYITPLLNENQEVGAGMIGELATPVEPLVFLQGLKNSMNLKMLRHTAILPKNIQKVAVCGGAGSFLLPDAIRAGADVLVTADFKYHEFFDADGRIIVADIGHYESEVFTKELLQEVLMKKFHTFANIFSKTVTNPISYL</sequence>
<dbReference type="GO" id="GO:0046872">
    <property type="term" value="F:metal ion binding"/>
    <property type="evidence" value="ECO:0007669"/>
    <property type="project" value="UniProtKB-UniRule"/>
</dbReference>
<dbReference type="RefSeq" id="WP_254091578.1">
    <property type="nucleotide sequence ID" value="NZ_JAHESC010000025.1"/>
</dbReference>
<dbReference type="Gene3D" id="3.30.70.120">
    <property type="match status" value="1"/>
</dbReference>
<feature type="binding site" evidence="6">
    <location>
        <position position="105"/>
    </location>
    <ligand>
        <name>a divalent metal cation</name>
        <dbReference type="ChEBI" id="CHEBI:60240"/>
        <label>1</label>
    </ligand>
</feature>
<keyword evidence="8" id="KW-1185">Reference proteome</keyword>
<dbReference type="AlphaFoldDB" id="A0AAP2DAB2"/>
<dbReference type="FunFam" id="3.40.1390.30:FF:000001">
    <property type="entry name" value="GTP cyclohydrolase 1 type 2"/>
    <property type="match status" value="1"/>
</dbReference>
<keyword evidence="4 5" id="KW-0479">Metal-binding</keyword>
<feature type="binding site" evidence="6">
    <location>
        <position position="67"/>
    </location>
    <ligand>
        <name>a divalent metal cation</name>
        <dbReference type="ChEBI" id="CHEBI:60240"/>
        <label>1</label>
    </ligand>
</feature>
<accession>A0AAP2DAB2</accession>
<protein>
    <recommendedName>
        <fullName evidence="3 5">GTP cyclohydrolase 1 type 2 homolog</fullName>
    </recommendedName>
</protein>
<dbReference type="Proteomes" id="UP001319180">
    <property type="component" value="Unassembled WGS sequence"/>
</dbReference>
<name>A0AAP2DAB2_9BACT</name>
<evidence type="ECO:0000256" key="4">
    <source>
        <dbReference type="ARBA" id="ARBA00022723"/>
    </source>
</evidence>